<dbReference type="PANTHER" id="PTHR23152:SF4">
    <property type="entry name" value="2-OXOADIPATE DEHYDROGENASE COMPLEX COMPONENT E1"/>
    <property type="match status" value="1"/>
</dbReference>
<keyword evidence="4" id="KW-0786">Thiamine pyrophosphate</keyword>
<organism evidence="6 7">
    <name type="scientific">Kingdonia uniflora</name>
    <dbReference type="NCBI Taxonomy" id="39325"/>
    <lineage>
        <taxon>Eukaryota</taxon>
        <taxon>Viridiplantae</taxon>
        <taxon>Streptophyta</taxon>
        <taxon>Embryophyta</taxon>
        <taxon>Tracheophyta</taxon>
        <taxon>Spermatophyta</taxon>
        <taxon>Magnoliopsida</taxon>
        <taxon>Ranunculales</taxon>
        <taxon>Circaeasteraceae</taxon>
        <taxon>Kingdonia</taxon>
    </lineage>
</organism>
<feature type="domain" description="2-oxoglutarate dehydrogenase E1 component/KDG C-terminal" evidence="5">
    <location>
        <begin position="61"/>
        <end position="108"/>
    </location>
</feature>
<dbReference type="EMBL" id="JACGCM010000932">
    <property type="protein sequence ID" value="KAF6164382.1"/>
    <property type="molecule type" value="Genomic_DNA"/>
</dbReference>
<evidence type="ECO:0000256" key="1">
    <source>
        <dbReference type="ARBA" id="ARBA00001964"/>
    </source>
</evidence>
<dbReference type="InterPro" id="IPR011603">
    <property type="entry name" value="2oxoglutarate_DH_E1"/>
</dbReference>
<evidence type="ECO:0000256" key="2">
    <source>
        <dbReference type="ARBA" id="ARBA00006936"/>
    </source>
</evidence>
<dbReference type="Pfam" id="PF16870">
    <property type="entry name" value="OxoGdeHyase_C"/>
    <property type="match status" value="1"/>
</dbReference>
<dbReference type="InterPro" id="IPR031717">
    <property type="entry name" value="ODO-1/KGD_C"/>
</dbReference>
<reference evidence="6 7" key="1">
    <citation type="journal article" date="2020" name="IScience">
        <title>Genome Sequencing of the Endangered Kingdonia uniflora (Circaeasteraceae, Ranunculales) Reveals Potential Mechanisms of Evolutionary Specialization.</title>
        <authorList>
            <person name="Sun Y."/>
            <person name="Deng T."/>
            <person name="Zhang A."/>
            <person name="Moore M.J."/>
            <person name="Landis J.B."/>
            <person name="Lin N."/>
            <person name="Zhang H."/>
            <person name="Zhang X."/>
            <person name="Huang J."/>
            <person name="Zhang X."/>
            <person name="Sun H."/>
            <person name="Wang H."/>
        </authorList>
    </citation>
    <scope>NUCLEOTIDE SEQUENCE [LARGE SCALE GENOMIC DNA]</scope>
    <source>
        <strain evidence="6">TB1705</strain>
        <tissue evidence="6">Leaf</tissue>
    </source>
</reference>
<protein>
    <recommendedName>
        <fullName evidence="5">2-oxoglutarate dehydrogenase E1 component/KDG C-terminal domain-containing protein</fullName>
    </recommendedName>
</protein>
<evidence type="ECO:0000313" key="6">
    <source>
        <dbReference type="EMBL" id="KAF6164382.1"/>
    </source>
</evidence>
<dbReference type="GO" id="GO:0030976">
    <property type="term" value="F:thiamine pyrophosphate binding"/>
    <property type="evidence" value="ECO:0007669"/>
    <property type="project" value="InterPro"/>
</dbReference>
<dbReference type="InterPro" id="IPR042179">
    <property type="entry name" value="KGD_C_sf"/>
</dbReference>
<name>A0A7J7NBP3_9MAGN</name>
<dbReference type="Gene3D" id="3.40.50.11610">
    <property type="entry name" value="Multifunctional 2-oxoglutarate metabolism enzyme, C-terminal domain"/>
    <property type="match status" value="1"/>
</dbReference>
<evidence type="ECO:0000259" key="5">
    <source>
        <dbReference type="Pfam" id="PF16870"/>
    </source>
</evidence>
<gene>
    <name evidence="6" type="ORF">GIB67_037539</name>
</gene>
<dbReference type="OrthoDB" id="413077at2759"/>
<evidence type="ECO:0000256" key="3">
    <source>
        <dbReference type="ARBA" id="ARBA00023002"/>
    </source>
</evidence>
<evidence type="ECO:0000313" key="7">
    <source>
        <dbReference type="Proteomes" id="UP000541444"/>
    </source>
</evidence>
<accession>A0A7J7NBP3</accession>
<comment type="cofactor">
    <cofactor evidence="1">
        <name>thiamine diphosphate</name>
        <dbReference type="ChEBI" id="CHEBI:58937"/>
    </cofactor>
</comment>
<dbReference type="GO" id="GO:0004591">
    <property type="term" value="F:oxoglutarate dehydrogenase (succinyl-transferring) activity"/>
    <property type="evidence" value="ECO:0007669"/>
    <property type="project" value="TreeGrafter"/>
</dbReference>
<dbReference type="GO" id="GO:0045252">
    <property type="term" value="C:oxoglutarate dehydrogenase complex"/>
    <property type="evidence" value="ECO:0007669"/>
    <property type="project" value="TreeGrafter"/>
</dbReference>
<comment type="similarity">
    <text evidence="2">Belongs to the alpha-ketoglutarate dehydrogenase family.</text>
</comment>
<dbReference type="PANTHER" id="PTHR23152">
    <property type="entry name" value="2-OXOGLUTARATE DEHYDROGENASE"/>
    <property type="match status" value="1"/>
</dbReference>
<dbReference type="GO" id="GO:0005739">
    <property type="term" value="C:mitochondrion"/>
    <property type="evidence" value="ECO:0007669"/>
    <property type="project" value="TreeGrafter"/>
</dbReference>
<comment type="caution">
    <text evidence="6">The sequence shown here is derived from an EMBL/GenBank/DDBJ whole genome shotgun (WGS) entry which is preliminary data.</text>
</comment>
<dbReference type="GO" id="GO:0006099">
    <property type="term" value="P:tricarboxylic acid cycle"/>
    <property type="evidence" value="ECO:0007669"/>
    <property type="project" value="TreeGrafter"/>
</dbReference>
<evidence type="ECO:0000256" key="4">
    <source>
        <dbReference type="ARBA" id="ARBA00023052"/>
    </source>
</evidence>
<dbReference type="AlphaFoldDB" id="A0A7J7NBP3"/>
<proteinExistence type="inferred from homology"/>
<keyword evidence="7" id="KW-1185">Reference proteome</keyword>
<sequence length="110" mass="13009">MRGGGLWWKRRWNLVLPIEANRDLEFANPMVQGTYANKIGKLPKVLIRGFQGDHQMELVAMLIRNRVYYELDDERKKVQSSDVAICRVEQLCPFPYDLIQRELKRYPSMP</sequence>
<dbReference type="Proteomes" id="UP000541444">
    <property type="component" value="Unassembled WGS sequence"/>
</dbReference>
<keyword evidence="3" id="KW-0560">Oxidoreductase</keyword>